<evidence type="ECO:0000256" key="5">
    <source>
        <dbReference type="ARBA" id="ARBA00013189"/>
    </source>
</evidence>
<evidence type="ECO:0000256" key="4">
    <source>
        <dbReference type="ARBA" id="ARBA00007637"/>
    </source>
</evidence>
<evidence type="ECO:0000256" key="11">
    <source>
        <dbReference type="ARBA" id="ARBA00033067"/>
    </source>
</evidence>
<dbReference type="InterPro" id="IPR001509">
    <property type="entry name" value="Epimerase_deHydtase"/>
</dbReference>
<comment type="pathway">
    <text evidence="3">Carbohydrate metabolism; galactose metabolism.</text>
</comment>
<comment type="catalytic activity">
    <reaction evidence="1">
        <text>UDP-alpha-D-glucose = UDP-alpha-D-galactose</text>
        <dbReference type="Rhea" id="RHEA:22168"/>
        <dbReference type="ChEBI" id="CHEBI:58885"/>
        <dbReference type="ChEBI" id="CHEBI:66914"/>
        <dbReference type="EC" id="5.1.3.2"/>
    </reaction>
</comment>
<evidence type="ECO:0000313" key="14">
    <source>
        <dbReference type="Proteomes" id="UP000218620"/>
    </source>
</evidence>
<evidence type="ECO:0000313" key="13">
    <source>
        <dbReference type="EMBL" id="PCC41351.1"/>
    </source>
</evidence>
<dbReference type="Proteomes" id="UP000218620">
    <property type="component" value="Unassembled WGS sequence"/>
</dbReference>
<sequence length="332" mass="35334">MSVLVTGGAGYIGSHVVRLLSERGDDVLVVDDLSTGIEARVTGLPIVSLDLASADAEDRLVAAIEEHSVDSIIHFAAKKQVGESVEEPIMYYRQNIGGLTNVLAAAERTGIESLVFSSSAATYGMPDVEMVAEDLDCRPINPYGQTKLIGEWMIDNAITSAKMRGAKFNAVKLRYFNVAGAGWTELADTAVMNLIPIVLGRIADGKAPIIFGDDYDTADGTCIRDYVHVKDLAEAHIAALDYMKSGNTSETVFNVGTGTGASVKEVIDAIAEATGRDIVPEMGERRAGDPPALVADVSRIGALLSWKAEFDLDEIVRSAVEAAGMLPEQTKD</sequence>
<dbReference type="RefSeq" id="WP_096168540.1">
    <property type="nucleotide sequence ID" value="NZ_JABUXY010000015.1"/>
</dbReference>
<dbReference type="EMBL" id="NRGQ01000041">
    <property type="protein sequence ID" value="PCC41351.1"/>
    <property type="molecule type" value="Genomic_DNA"/>
</dbReference>
<dbReference type="InterPro" id="IPR005886">
    <property type="entry name" value="UDP_G4E"/>
</dbReference>
<evidence type="ECO:0000256" key="6">
    <source>
        <dbReference type="ARBA" id="ARBA00018569"/>
    </source>
</evidence>
<evidence type="ECO:0000256" key="3">
    <source>
        <dbReference type="ARBA" id="ARBA00004947"/>
    </source>
</evidence>
<name>A0A2A3YPZ0_BREAU</name>
<gene>
    <name evidence="13" type="primary">galE</name>
    <name evidence="13" type="ORF">CIK65_18115</name>
</gene>
<evidence type="ECO:0000256" key="9">
    <source>
        <dbReference type="ARBA" id="ARBA00023277"/>
    </source>
</evidence>
<dbReference type="Pfam" id="PF01370">
    <property type="entry name" value="Epimerase"/>
    <property type="match status" value="1"/>
</dbReference>
<dbReference type="UniPathway" id="UPA00214"/>
<dbReference type="Gene3D" id="3.40.50.720">
    <property type="entry name" value="NAD(P)-binding Rossmann-like Domain"/>
    <property type="match status" value="1"/>
</dbReference>
<comment type="cofactor">
    <cofactor evidence="2">
        <name>NAD(+)</name>
        <dbReference type="ChEBI" id="CHEBI:57540"/>
    </cofactor>
</comment>
<evidence type="ECO:0000256" key="2">
    <source>
        <dbReference type="ARBA" id="ARBA00001911"/>
    </source>
</evidence>
<dbReference type="Gene3D" id="3.90.25.10">
    <property type="entry name" value="UDP-galactose 4-epimerase, domain 1"/>
    <property type="match status" value="1"/>
</dbReference>
<dbReference type="InterPro" id="IPR036291">
    <property type="entry name" value="NAD(P)-bd_dom_sf"/>
</dbReference>
<dbReference type="GO" id="GO:0033499">
    <property type="term" value="P:galactose catabolic process via UDP-galactose, Leloir pathway"/>
    <property type="evidence" value="ECO:0007669"/>
    <property type="project" value="TreeGrafter"/>
</dbReference>
<keyword evidence="7" id="KW-0520">NAD</keyword>
<dbReference type="SUPFAM" id="SSF51735">
    <property type="entry name" value="NAD(P)-binding Rossmann-fold domains"/>
    <property type="match status" value="1"/>
</dbReference>
<dbReference type="PANTHER" id="PTHR43725:SF53">
    <property type="entry name" value="UDP-ARABINOSE 4-EPIMERASE 1"/>
    <property type="match status" value="1"/>
</dbReference>
<dbReference type="GO" id="GO:0003978">
    <property type="term" value="F:UDP-glucose 4-epimerase activity"/>
    <property type="evidence" value="ECO:0007669"/>
    <property type="project" value="UniProtKB-EC"/>
</dbReference>
<dbReference type="EC" id="5.1.3.2" evidence="5"/>
<accession>A0A2A3YPZ0</accession>
<comment type="similarity">
    <text evidence="4">Belongs to the NAD(P)-dependent epimerase/dehydratase family.</text>
</comment>
<dbReference type="PANTHER" id="PTHR43725">
    <property type="entry name" value="UDP-GLUCOSE 4-EPIMERASE"/>
    <property type="match status" value="1"/>
</dbReference>
<reference evidence="13 14" key="1">
    <citation type="journal article" date="2017" name="Elife">
        <title>Extensive horizontal gene transfer in cheese-associated bacteria.</title>
        <authorList>
            <person name="Bonham K.S."/>
            <person name="Wolfe B.E."/>
            <person name="Dutton R.J."/>
        </authorList>
    </citation>
    <scope>NUCLEOTIDE SEQUENCE [LARGE SCALE GENOMIC DNA]</scope>
    <source>
        <strain evidence="13 14">962_8</strain>
    </source>
</reference>
<keyword evidence="9" id="KW-0119">Carbohydrate metabolism</keyword>
<protein>
    <recommendedName>
        <fullName evidence="6">UDP-glucose 4-epimerase</fullName>
        <ecNumber evidence="5">5.1.3.2</ecNumber>
    </recommendedName>
    <alternativeName>
        <fullName evidence="11">Galactowaldenase</fullName>
    </alternativeName>
    <alternativeName>
        <fullName evidence="10">UDP-galactose 4-epimerase</fullName>
    </alternativeName>
</protein>
<evidence type="ECO:0000256" key="8">
    <source>
        <dbReference type="ARBA" id="ARBA00023235"/>
    </source>
</evidence>
<dbReference type="AlphaFoldDB" id="A0A2A3YPZ0"/>
<dbReference type="NCBIfam" id="TIGR01179">
    <property type="entry name" value="galE"/>
    <property type="match status" value="1"/>
</dbReference>
<keyword evidence="8" id="KW-0413">Isomerase</keyword>
<comment type="caution">
    <text evidence="13">The sequence shown here is derived from an EMBL/GenBank/DDBJ whole genome shotgun (WGS) entry which is preliminary data.</text>
</comment>
<organism evidence="13 14">
    <name type="scientific">Brevibacterium aurantiacum</name>
    <dbReference type="NCBI Taxonomy" id="273384"/>
    <lineage>
        <taxon>Bacteria</taxon>
        <taxon>Bacillati</taxon>
        <taxon>Actinomycetota</taxon>
        <taxon>Actinomycetes</taxon>
        <taxon>Micrococcales</taxon>
        <taxon>Brevibacteriaceae</taxon>
        <taxon>Brevibacterium</taxon>
    </lineage>
</organism>
<proteinExistence type="inferred from homology"/>
<evidence type="ECO:0000256" key="10">
    <source>
        <dbReference type="ARBA" id="ARBA00031367"/>
    </source>
</evidence>
<evidence type="ECO:0000259" key="12">
    <source>
        <dbReference type="Pfam" id="PF01370"/>
    </source>
</evidence>
<evidence type="ECO:0000256" key="7">
    <source>
        <dbReference type="ARBA" id="ARBA00023027"/>
    </source>
</evidence>
<feature type="domain" description="NAD-dependent epimerase/dehydratase" evidence="12">
    <location>
        <begin position="3"/>
        <end position="256"/>
    </location>
</feature>
<evidence type="ECO:0000256" key="1">
    <source>
        <dbReference type="ARBA" id="ARBA00000083"/>
    </source>
</evidence>